<evidence type="ECO:0000256" key="6">
    <source>
        <dbReference type="SAM" id="Phobius"/>
    </source>
</evidence>
<feature type="transmembrane region" description="Helical" evidence="6">
    <location>
        <begin position="307"/>
        <end position="336"/>
    </location>
</feature>
<gene>
    <name evidence="7" type="ORF">B0J15DRAFT_588541</name>
</gene>
<reference evidence="7" key="1">
    <citation type="journal article" date="2021" name="Nat. Commun.">
        <title>Genetic determinants of endophytism in the Arabidopsis root mycobiome.</title>
        <authorList>
            <person name="Mesny F."/>
            <person name="Miyauchi S."/>
            <person name="Thiergart T."/>
            <person name="Pickel B."/>
            <person name="Atanasova L."/>
            <person name="Karlsson M."/>
            <person name="Huettel B."/>
            <person name="Barry K.W."/>
            <person name="Haridas S."/>
            <person name="Chen C."/>
            <person name="Bauer D."/>
            <person name="Andreopoulos W."/>
            <person name="Pangilinan J."/>
            <person name="LaButti K."/>
            <person name="Riley R."/>
            <person name="Lipzen A."/>
            <person name="Clum A."/>
            <person name="Drula E."/>
            <person name="Henrissat B."/>
            <person name="Kohler A."/>
            <person name="Grigoriev I.V."/>
            <person name="Martin F.M."/>
            <person name="Hacquard S."/>
        </authorList>
    </citation>
    <scope>NUCLEOTIDE SEQUENCE</scope>
    <source>
        <strain evidence="7">FSSC 5 MPI-SDFR-AT-0091</strain>
    </source>
</reference>
<dbReference type="PANTHER" id="PTHR45649:SF27">
    <property type="entry name" value="CHOLINE TRANSPORTER (EUROFUNG)"/>
    <property type="match status" value="1"/>
</dbReference>
<comment type="subcellular location">
    <subcellularLocation>
        <location evidence="1">Membrane</location>
        <topology evidence="1">Multi-pass membrane protein</topology>
    </subcellularLocation>
</comment>
<evidence type="ECO:0000256" key="1">
    <source>
        <dbReference type="ARBA" id="ARBA00004141"/>
    </source>
</evidence>
<dbReference type="GO" id="GO:0022857">
    <property type="term" value="F:transmembrane transporter activity"/>
    <property type="evidence" value="ECO:0007669"/>
    <property type="project" value="InterPro"/>
</dbReference>
<feature type="transmembrane region" description="Helical" evidence="6">
    <location>
        <begin position="356"/>
        <end position="374"/>
    </location>
</feature>
<evidence type="ECO:0000313" key="8">
    <source>
        <dbReference type="Proteomes" id="UP000736672"/>
    </source>
</evidence>
<evidence type="ECO:0000256" key="2">
    <source>
        <dbReference type="ARBA" id="ARBA00022448"/>
    </source>
</evidence>
<organism evidence="7 8">
    <name type="scientific">Fusarium solani</name>
    <name type="common">Filamentous fungus</name>
    <dbReference type="NCBI Taxonomy" id="169388"/>
    <lineage>
        <taxon>Eukaryota</taxon>
        <taxon>Fungi</taxon>
        <taxon>Dikarya</taxon>
        <taxon>Ascomycota</taxon>
        <taxon>Pezizomycotina</taxon>
        <taxon>Sordariomycetes</taxon>
        <taxon>Hypocreomycetidae</taxon>
        <taxon>Hypocreales</taxon>
        <taxon>Nectriaceae</taxon>
        <taxon>Fusarium</taxon>
        <taxon>Fusarium solani species complex</taxon>
    </lineage>
</organism>
<comment type="caution">
    <text evidence="7">The sequence shown here is derived from an EMBL/GenBank/DDBJ whole genome shotgun (WGS) entry which is preliminary data.</text>
</comment>
<feature type="transmembrane region" description="Helical" evidence="6">
    <location>
        <begin position="249"/>
        <end position="276"/>
    </location>
</feature>
<dbReference type="GO" id="GO:0016020">
    <property type="term" value="C:membrane"/>
    <property type="evidence" value="ECO:0007669"/>
    <property type="project" value="UniProtKB-SubCell"/>
</dbReference>
<feature type="transmembrane region" description="Helical" evidence="6">
    <location>
        <begin position="457"/>
        <end position="477"/>
    </location>
</feature>
<keyword evidence="3 6" id="KW-0812">Transmembrane</keyword>
<feature type="transmembrane region" description="Helical" evidence="6">
    <location>
        <begin position="174"/>
        <end position="197"/>
    </location>
</feature>
<feature type="transmembrane region" description="Helical" evidence="6">
    <location>
        <begin position="54"/>
        <end position="79"/>
    </location>
</feature>
<feature type="transmembrane region" description="Helical" evidence="6">
    <location>
        <begin position="100"/>
        <end position="124"/>
    </location>
</feature>
<dbReference type="InterPro" id="IPR002293">
    <property type="entry name" value="AA/rel_permease1"/>
</dbReference>
<feature type="transmembrane region" description="Helical" evidence="6">
    <location>
        <begin position="381"/>
        <end position="406"/>
    </location>
</feature>
<keyword evidence="5 6" id="KW-0472">Membrane</keyword>
<feature type="transmembrane region" description="Helical" evidence="6">
    <location>
        <begin position="21"/>
        <end position="48"/>
    </location>
</feature>
<protein>
    <submittedName>
        <fullName evidence="7">Amino acid/polyamine transporter I</fullName>
    </submittedName>
</protein>
<keyword evidence="4 6" id="KW-1133">Transmembrane helix</keyword>
<dbReference type="Pfam" id="PF13520">
    <property type="entry name" value="AA_permease_2"/>
    <property type="match status" value="1"/>
</dbReference>
<sequence length="520" mass="55514">MAEIQHANAHGQGQVKQKFNTLTLSLFSIVLPSVWSFAATGLVIGIYAGGMPVLIWGALLVGIVLSLLVTSFAEFGSAYPSVAGCLVQATKLGGPEYGRICGFMTGGIHALASLVTPACLITAHSPFFTAMAMVMHPDWQPTKWQSFLIYQAVNIVTIFICFKGSRFLGLMATAGAFVLFALFFTCIGVIVGCADPIAPSEAVWSKVQNFTGWPNGFAFLIGVSSPLSGYGPTHWILNMAEEVKNPRRAIPIALLAQQVGSIVTLFVFFIAIGYGVGNDWDAIVGSRYPVPMAAIFEYTTRSKAGTVILLFAMVALGIVSAASYISAALRLIYGFARTGAFPFSGWLSEYDTKLQIPKNILWCIFGLNVVLGCLELGSSSAVVTLVGAAVVLFTIGYLPIFVGYILTGGRYLGNKGWFKLPRSLSLGLAWFNSVSIIMQSILLCLPPSNPITAENMNWASAVAGALVIFLLGSYWVYGKSTYQPSDDLIICGEEITGEDGLASTLATEVSDKELKEKAAA</sequence>
<dbReference type="PIRSF" id="PIRSF006060">
    <property type="entry name" value="AA_transporter"/>
    <property type="match status" value="1"/>
</dbReference>
<dbReference type="OrthoDB" id="5011175at2759"/>
<evidence type="ECO:0000256" key="3">
    <source>
        <dbReference type="ARBA" id="ARBA00022692"/>
    </source>
</evidence>
<feature type="transmembrane region" description="Helical" evidence="6">
    <location>
        <begin position="426"/>
        <end position="445"/>
    </location>
</feature>
<evidence type="ECO:0000256" key="5">
    <source>
        <dbReference type="ARBA" id="ARBA00023136"/>
    </source>
</evidence>
<dbReference type="AlphaFoldDB" id="A0A9P9L8G6"/>
<dbReference type="Proteomes" id="UP000736672">
    <property type="component" value="Unassembled WGS sequence"/>
</dbReference>
<dbReference type="PANTHER" id="PTHR45649">
    <property type="entry name" value="AMINO-ACID PERMEASE BAT1"/>
    <property type="match status" value="1"/>
</dbReference>
<proteinExistence type="predicted"/>
<feature type="transmembrane region" description="Helical" evidence="6">
    <location>
        <begin position="144"/>
        <end position="162"/>
    </location>
</feature>
<feature type="transmembrane region" description="Helical" evidence="6">
    <location>
        <begin position="217"/>
        <end position="237"/>
    </location>
</feature>
<dbReference type="Gene3D" id="1.20.1740.10">
    <property type="entry name" value="Amino acid/polyamine transporter I"/>
    <property type="match status" value="1"/>
</dbReference>
<keyword evidence="8" id="KW-1185">Reference proteome</keyword>
<name>A0A9P9L8G6_FUSSL</name>
<accession>A0A9P9L8G6</accession>
<evidence type="ECO:0000256" key="4">
    <source>
        <dbReference type="ARBA" id="ARBA00022989"/>
    </source>
</evidence>
<evidence type="ECO:0000313" key="7">
    <source>
        <dbReference type="EMBL" id="KAH7276122.1"/>
    </source>
</evidence>
<dbReference type="EMBL" id="JAGTJS010000001">
    <property type="protein sequence ID" value="KAH7276122.1"/>
    <property type="molecule type" value="Genomic_DNA"/>
</dbReference>
<keyword evidence="2" id="KW-0813">Transport</keyword>